<gene>
    <name evidence="1" type="ORF">ACFONJ_14910</name>
</gene>
<dbReference type="RefSeq" id="WP_290298342.1">
    <property type="nucleotide sequence ID" value="NZ_JAUFQR010000001.1"/>
</dbReference>
<evidence type="ECO:0000313" key="2">
    <source>
        <dbReference type="Proteomes" id="UP001595735"/>
    </source>
</evidence>
<evidence type="ECO:0008006" key="3">
    <source>
        <dbReference type="Google" id="ProtNLM"/>
    </source>
</evidence>
<protein>
    <recommendedName>
        <fullName evidence="3">Bacteriocin</fullName>
    </recommendedName>
</protein>
<evidence type="ECO:0000313" key="1">
    <source>
        <dbReference type="EMBL" id="MFC3757265.1"/>
    </source>
</evidence>
<keyword evidence="2" id="KW-1185">Reference proteome</keyword>
<dbReference type="EMBL" id="JBHRYO010000002">
    <property type="protein sequence ID" value="MFC3757265.1"/>
    <property type="molecule type" value="Genomic_DNA"/>
</dbReference>
<reference evidence="2" key="1">
    <citation type="journal article" date="2019" name="Int. J. Syst. Evol. Microbiol.">
        <title>The Global Catalogue of Microorganisms (GCM) 10K type strain sequencing project: providing services to taxonomists for standard genome sequencing and annotation.</title>
        <authorList>
            <consortium name="The Broad Institute Genomics Platform"/>
            <consortium name="The Broad Institute Genome Sequencing Center for Infectious Disease"/>
            <person name="Wu L."/>
            <person name="Ma J."/>
        </authorList>
    </citation>
    <scope>NUCLEOTIDE SEQUENCE [LARGE SCALE GENOMIC DNA]</scope>
    <source>
        <strain evidence="2">CECT 7798</strain>
    </source>
</reference>
<proteinExistence type="predicted"/>
<accession>A0ABV7XWQ7</accession>
<dbReference type="Proteomes" id="UP001595735">
    <property type="component" value="Unassembled WGS sequence"/>
</dbReference>
<organism evidence="1 2">
    <name type="scientific">Chryseobacterium tructae</name>
    <dbReference type="NCBI Taxonomy" id="1037380"/>
    <lineage>
        <taxon>Bacteria</taxon>
        <taxon>Pseudomonadati</taxon>
        <taxon>Bacteroidota</taxon>
        <taxon>Flavobacteriia</taxon>
        <taxon>Flavobacteriales</taxon>
        <taxon>Weeksellaceae</taxon>
        <taxon>Chryseobacterium group</taxon>
        <taxon>Chryseobacterium</taxon>
    </lineage>
</organism>
<name>A0ABV7XWQ7_9FLAO</name>
<comment type="caution">
    <text evidence="1">The sequence shown here is derived from an EMBL/GenBank/DDBJ whole genome shotgun (WGS) entry which is preliminary data.</text>
</comment>
<sequence>MKTKKVLKFSKETVVILNNKSKQALMGGQQQNALFTKIHPISGCVQCVIDIQ</sequence>